<dbReference type="Proteomes" id="UP000321776">
    <property type="component" value="Unassembled WGS sequence"/>
</dbReference>
<dbReference type="EMBL" id="VOQS01000001">
    <property type="protein sequence ID" value="TXC87128.1"/>
    <property type="molecule type" value="Genomic_DNA"/>
</dbReference>
<dbReference type="InterPro" id="IPR001753">
    <property type="entry name" value="Enoyl-CoA_hydra/iso"/>
</dbReference>
<accession>A0A5C6VUQ2</accession>
<dbReference type="InterPro" id="IPR029045">
    <property type="entry name" value="ClpP/crotonase-like_dom_sf"/>
</dbReference>
<dbReference type="NCBIfam" id="TIGR03222">
    <property type="entry name" value="benzo_boxC"/>
    <property type="match status" value="1"/>
</dbReference>
<name>A0A5C6VUQ2_9BURK</name>
<dbReference type="Gene3D" id="3.90.226.10">
    <property type="entry name" value="2-enoyl-CoA Hydratase, Chain A, domain 1"/>
    <property type="match status" value="2"/>
</dbReference>
<gene>
    <name evidence="1" type="ORF">FRZ40_05760</name>
</gene>
<dbReference type="AlphaFoldDB" id="A0A5C6VUQ2"/>
<evidence type="ECO:0000313" key="1">
    <source>
        <dbReference type="EMBL" id="TXC87128.1"/>
    </source>
</evidence>
<dbReference type="PANTHER" id="PTHR11941:SF54">
    <property type="entry name" value="ENOYL-COA HYDRATASE, MITOCHONDRIAL"/>
    <property type="match status" value="1"/>
</dbReference>
<proteinExistence type="predicted"/>
<organism evidence="1 2">
    <name type="scientific">Paraburkholderia azotifigens</name>
    <dbReference type="NCBI Taxonomy" id="2057004"/>
    <lineage>
        <taxon>Bacteria</taxon>
        <taxon>Pseudomonadati</taxon>
        <taxon>Pseudomonadota</taxon>
        <taxon>Betaproteobacteria</taxon>
        <taxon>Burkholderiales</taxon>
        <taxon>Burkholderiaceae</taxon>
        <taxon>Paraburkholderia</taxon>
    </lineage>
</organism>
<protein>
    <submittedName>
        <fullName evidence="1">Benzoyl-CoA-dihydrodiol lyase</fullName>
    </submittedName>
</protein>
<dbReference type="GO" id="GO:0016829">
    <property type="term" value="F:lyase activity"/>
    <property type="evidence" value="ECO:0007669"/>
    <property type="project" value="UniProtKB-KW"/>
</dbReference>
<sequence length="560" mass="61979">MSAAMSPADTAAAQVDYRTDPSQYKHWKLTFNGPVATLGIDIAEDGGIRDGYKLKLNSYDLGVDIELHDALQRIRFEHPEVRTVVLTSLKDRVFCSGANIFMLGLSSHAWKVNFCKFTNETRNGIEDSSRHSGLKFLAAVNGSCAGGGYELALACDEIYLVDDRSSSVALPEVPLLGVLPGTGGLTRVTDKRKVRHDRADIFCTVVEGIRGARAKEWRLVDDVVKPNQFEQAVAARALELAQQSDRPADAQGVMLTRVERTDREDGLTYATLDVSIDRAKRTATFTAKAPTTEQPTEIDTIVAKGANWWPLQFARELDDAILSMRTNELDIGTWILKTEGDARAVLAVDATLLQHKDHWFVRETIGLLRRTLARIDVSSRSLFALIEPGSCFTGTFAEFAFAADRTYMAALPANEDEEPAITLSEVNFGLYPMVTHQSRLARRFYEETEPLDAARAKIGEPVKAVEAERLGLVTASPDDIDWADEIRIALEERAAMSPDALTGMEANLRFNGRETMETRIFGRLTAWQNWIFNRPNAVGEKGALKVYGKGSKAQFDVSRV</sequence>
<keyword evidence="1" id="KW-0456">Lyase</keyword>
<dbReference type="CDD" id="cd06558">
    <property type="entry name" value="crotonase-like"/>
    <property type="match status" value="1"/>
</dbReference>
<dbReference type="SUPFAM" id="SSF52096">
    <property type="entry name" value="ClpP/crotonase"/>
    <property type="match status" value="2"/>
</dbReference>
<dbReference type="PANTHER" id="PTHR11941">
    <property type="entry name" value="ENOYL-COA HYDRATASE-RELATED"/>
    <property type="match status" value="1"/>
</dbReference>
<comment type="caution">
    <text evidence="1">The sequence shown here is derived from an EMBL/GenBank/DDBJ whole genome shotgun (WGS) entry which is preliminary data.</text>
</comment>
<dbReference type="Pfam" id="PF00378">
    <property type="entry name" value="ECH_1"/>
    <property type="match status" value="1"/>
</dbReference>
<dbReference type="InterPro" id="IPR017633">
    <property type="entry name" value="Benz-CoA_dihydrodiol_lyase"/>
</dbReference>
<dbReference type="GO" id="GO:0006635">
    <property type="term" value="P:fatty acid beta-oxidation"/>
    <property type="evidence" value="ECO:0007669"/>
    <property type="project" value="TreeGrafter"/>
</dbReference>
<evidence type="ECO:0000313" key="2">
    <source>
        <dbReference type="Proteomes" id="UP000321776"/>
    </source>
</evidence>
<reference evidence="1 2" key="1">
    <citation type="journal article" date="2018" name="Int. J. Syst. Evol. Microbiol.">
        <title>Paraburkholderia azotifigens sp. nov., a nitrogen-fixing bacterium isolated from paddy soil.</title>
        <authorList>
            <person name="Choi G.M."/>
            <person name="Im W.T."/>
        </authorList>
    </citation>
    <scope>NUCLEOTIDE SEQUENCE [LARGE SCALE GENOMIC DNA]</scope>
    <source>
        <strain evidence="1 2">NF 2-5-3</strain>
    </source>
</reference>